<name>A0ABW6RAH1_9ACTN</name>
<organism evidence="2 3">
    <name type="scientific">Streptomyces flavidovirens</name>
    <dbReference type="NCBI Taxonomy" id="67298"/>
    <lineage>
        <taxon>Bacteria</taxon>
        <taxon>Bacillati</taxon>
        <taxon>Actinomycetota</taxon>
        <taxon>Actinomycetes</taxon>
        <taxon>Kitasatosporales</taxon>
        <taxon>Streptomycetaceae</taxon>
        <taxon>Streptomyces</taxon>
    </lineage>
</organism>
<accession>A0ABW6RAH1</accession>
<reference evidence="2 3" key="1">
    <citation type="submission" date="2024-10" db="EMBL/GenBank/DDBJ databases">
        <title>The Natural Products Discovery Center: Release of the First 8490 Sequenced Strains for Exploring Actinobacteria Biosynthetic Diversity.</title>
        <authorList>
            <person name="Kalkreuter E."/>
            <person name="Kautsar S.A."/>
            <person name="Yang D."/>
            <person name="Bader C.D."/>
            <person name="Teijaro C.N."/>
            <person name="Fluegel L."/>
            <person name="Davis C.M."/>
            <person name="Simpson J.R."/>
            <person name="Lauterbach L."/>
            <person name="Steele A.D."/>
            <person name="Gui C."/>
            <person name="Meng S."/>
            <person name="Li G."/>
            <person name="Viehrig K."/>
            <person name="Ye F."/>
            <person name="Su P."/>
            <person name="Kiefer A.F."/>
            <person name="Nichols A."/>
            <person name="Cepeda A.J."/>
            <person name="Yan W."/>
            <person name="Fan B."/>
            <person name="Jiang Y."/>
            <person name="Adhikari A."/>
            <person name="Zheng C.-J."/>
            <person name="Schuster L."/>
            <person name="Cowan T.M."/>
            <person name="Smanski M.J."/>
            <person name="Chevrette M.G."/>
            <person name="De Carvalho L.P.S."/>
            <person name="Shen B."/>
        </authorList>
    </citation>
    <scope>NUCLEOTIDE SEQUENCE [LARGE SCALE GENOMIC DNA]</scope>
    <source>
        <strain evidence="2 3">NPDC003029</strain>
    </source>
</reference>
<keyword evidence="3" id="KW-1185">Reference proteome</keyword>
<sequence length="271" mass="30776">MSEWGGEQREQKLSKAEKRRLRKSRKGEERSLEPPALPPPAESKARRVLYVGCEGETTEPDYLNYLNDRFGDAVKQPFRIQPVYTDNGLIPSRAVAAVRKYAPDDETWVLFDRDKHHDIPQALREAAEDGTEVCFSHPSFDLWLLLHFTAFGGSQSGDSGHVTNKLRQADPAYRRFARPSKNVQGDRRTALDDKECAAITHARSLVNQCEYGDCKADRRKVRESRDKPPFRSTDDWSARSGHSAHCQALNRDPSTDVWRLLVSLGIGKPHH</sequence>
<dbReference type="EMBL" id="JBIAPK010000002">
    <property type="protein sequence ID" value="MFF3338516.1"/>
    <property type="molecule type" value="Genomic_DNA"/>
</dbReference>
<dbReference type="InterPro" id="IPR025591">
    <property type="entry name" value="RloB"/>
</dbReference>
<evidence type="ECO:0000313" key="2">
    <source>
        <dbReference type="EMBL" id="MFF3338516.1"/>
    </source>
</evidence>
<evidence type="ECO:0000313" key="3">
    <source>
        <dbReference type="Proteomes" id="UP001601976"/>
    </source>
</evidence>
<dbReference type="Proteomes" id="UP001601976">
    <property type="component" value="Unassembled WGS sequence"/>
</dbReference>
<feature type="region of interest" description="Disordered" evidence="1">
    <location>
        <begin position="220"/>
        <end position="247"/>
    </location>
</feature>
<comment type="caution">
    <text evidence="2">The sequence shown here is derived from an EMBL/GenBank/DDBJ whole genome shotgun (WGS) entry which is preliminary data.</text>
</comment>
<dbReference type="Pfam" id="PF13707">
    <property type="entry name" value="RloB"/>
    <property type="match status" value="1"/>
</dbReference>
<feature type="compositionally biased region" description="Basic and acidic residues" evidence="1">
    <location>
        <begin position="223"/>
        <end position="237"/>
    </location>
</feature>
<evidence type="ECO:0000256" key="1">
    <source>
        <dbReference type="SAM" id="MobiDB-lite"/>
    </source>
</evidence>
<protein>
    <submittedName>
        <fullName evidence="2">RloB family protein</fullName>
    </submittedName>
</protein>
<gene>
    <name evidence="2" type="ORF">ACFYWW_07235</name>
</gene>
<feature type="compositionally biased region" description="Basic and acidic residues" evidence="1">
    <location>
        <begin position="1"/>
        <end position="16"/>
    </location>
</feature>
<dbReference type="RefSeq" id="WP_387894504.1">
    <property type="nucleotide sequence ID" value="NZ_JBIAPK010000002.1"/>
</dbReference>
<proteinExistence type="predicted"/>
<feature type="region of interest" description="Disordered" evidence="1">
    <location>
        <begin position="1"/>
        <end position="43"/>
    </location>
</feature>